<evidence type="ECO:0000256" key="1">
    <source>
        <dbReference type="ARBA" id="ARBA00006754"/>
    </source>
</evidence>
<dbReference type="Pfam" id="PF17853">
    <property type="entry name" value="GGDEF_2"/>
    <property type="match status" value="1"/>
</dbReference>
<accession>A0A285GHC7</accession>
<dbReference type="Gene3D" id="1.10.10.2840">
    <property type="entry name" value="PucR C-terminal helix-turn-helix domain"/>
    <property type="match status" value="1"/>
</dbReference>
<name>A0A285GHC7_9FIRM</name>
<proteinExistence type="inferred from homology"/>
<protein>
    <submittedName>
        <fullName evidence="3">Purine catabolism regulatory protein</fullName>
    </submittedName>
</protein>
<dbReference type="Proteomes" id="UP000219573">
    <property type="component" value="Unassembled WGS sequence"/>
</dbReference>
<dbReference type="InterPro" id="IPR051448">
    <property type="entry name" value="CdaR-like_regulators"/>
</dbReference>
<reference evidence="4" key="1">
    <citation type="submission" date="2017-09" db="EMBL/GenBank/DDBJ databases">
        <authorList>
            <person name="Varghese N."/>
            <person name="Submissions S."/>
        </authorList>
    </citation>
    <scope>NUCLEOTIDE SEQUENCE [LARGE SCALE GENOMIC DNA]</scope>
    <source>
        <strain evidence="4">MSL47</strain>
    </source>
</reference>
<dbReference type="AlphaFoldDB" id="A0A285GHC7"/>
<evidence type="ECO:0000259" key="2">
    <source>
        <dbReference type="PROSITE" id="PS50887"/>
    </source>
</evidence>
<dbReference type="OrthoDB" id="1969285at2"/>
<gene>
    <name evidence="3" type="ORF">SAMN06265827_107110</name>
</gene>
<feature type="domain" description="GGDEF" evidence="2">
    <location>
        <begin position="294"/>
        <end position="429"/>
    </location>
</feature>
<dbReference type="PANTHER" id="PTHR33744:SF1">
    <property type="entry name" value="DNA-BINDING TRANSCRIPTIONAL ACTIVATOR ADER"/>
    <property type="match status" value="1"/>
</dbReference>
<organism evidence="3 4">
    <name type="scientific">Orenia metallireducens</name>
    <dbReference type="NCBI Taxonomy" id="1413210"/>
    <lineage>
        <taxon>Bacteria</taxon>
        <taxon>Bacillati</taxon>
        <taxon>Bacillota</taxon>
        <taxon>Clostridia</taxon>
        <taxon>Halanaerobiales</taxon>
        <taxon>Halobacteroidaceae</taxon>
        <taxon>Orenia</taxon>
    </lineage>
</organism>
<dbReference type="InterPro" id="IPR042070">
    <property type="entry name" value="PucR_C-HTH_sf"/>
</dbReference>
<evidence type="ECO:0000313" key="4">
    <source>
        <dbReference type="Proteomes" id="UP000219573"/>
    </source>
</evidence>
<dbReference type="Pfam" id="PF13556">
    <property type="entry name" value="HTH_30"/>
    <property type="match status" value="1"/>
</dbReference>
<dbReference type="InterPro" id="IPR025736">
    <property type="entry name" value="PucR_C-HTH_dom"/>
</dbReference>
<evidence type="ECO:0000313" key="3">
    <source>
        <dbReference type="EMBL" id="SNY22723.1"/>
    </source>
</evidence>
<sequence length="530" mass="61778">MALTVKEMLKISDFDGLEVLAGKGGLDRIISAVNVIDAPDVYNWIRGGEIFATTGYIVKDEPNMLKDIIIKMDKQGASGLLIKLKRFIDELPIEVIEVADKLNFPIISIPFNYTFAKIISPILLEIVNEQATKLFFSEQIHKSFTKLVINNGDTQQIIDTLSNFINEDIAFYDIYFDEVYFQISSDRFKEKLSSLSLKEVLERYSYYTIEVDEKIYGYLIKADNEVEKKDMEYNEIALEHAMTVLKLDIQKKISSYQIETKYRDQFIQDLLFNSIKSLEEVKKRASLYEWEFNDGLVTMVIDVDDFRNKYLEAEKNLDRKIREVKRTIFLKTKKMIKSSFADVKYATFGDSIVFLIGHSSKEEAMVEINSITDKLRREVKKDIEHTISIGVGSYKSSIMDIHKSYIEAQKAIELGRMIYGDDVTSFYDELGVYGLLKEISQSNSAKEFYNSYLLNLIEYDKENDTELLNTLKSMVRNDWNMREAAKELFIHYNTMKYRFKRISEILDFDLQDPKHKFNVVFSLKLLRLNQ</sequence>
<dbReference type="InterPro" id="IPR000160">
    <property type="entry name" value="GGDEF_dom"/>
</dbReference>
<keyword evidence="4" id="KW-1185">Reference proteome</keyword>
<dbReference type="EMBL" id="OBDZ01000007">
    <property type="protein sequence ID" value="SNY22723.1"/>
    <property type="molecule type" value="Genomic_DNA"/>
</dbReference>
<dbReference type="PANTHER" id="PTHR33744">
    <property type="entry name" value="CARBOHYDRATE DIACID REGULATOR"/>
    <property type="match status" value="1"/>
</dbReference>
<dbReference type="PROSITE" id="PS50887">
    <property type="entry name" value="GGDEF"/>
    <property type="match status" value="1"/>
</dbReference>
<dbReference type="Pfam" id="PF07905">
    <property type="entry name" value="PucR"/>
    <property type="match status" value="1"/>
</dbReference>
<dbReference type="RefSeq" id="WP_097017296.1">
    <property type="nucleotide sequence ID" value="NZ_OBDZ01000007.1"/>
</dbReference>
<dbReference type="InterPro" id="IPR041522">
    <property type="entry name" value="CdaR_GGDEF"/>
</dbReference>
<comment type="similarity">
    <text evidence="1">Belongs to the CdaR family.</text>
</comment>
<dbReference type="InterPro" id="IPR012914">
    <property type="entry name" value="PucR_dom"/>
</dbReference>